<keyword evidence="3" id="KW-1185">Reference proteome</keyword>
<feature type="signal peptide" evidence="1">
    <location>
        <begin position="1"/>
        <end position="22"/>
    </location>
</feature>
<accession>A0A1W1V8N8</accession>
<dbReference type="Proteomes" id="UP000192408">
    <property type="component" value="Unassembled WGS sequence"/>
</dbReference>
<keyword evidence="1" id="KW-0732">Signal</keyword>
<feature type="chain" id="PRO_5012212977" evidence="1">
    <location>
        <begin position="23"/>
        <end position="185"/>
    </location>
</feature>
<name>A0A1W1V8N8_9PAST</name>
<gene>
    <name evidence="2" type="ORF">SAMN05660772_01408</name>
</gene>
<dbReference type="AlphaFoldDB" id="A0A1W1V8N8"/>
<evidence type="ECO:0000313" key="2">
    <source>
        <dbReference type="EMBL" id="SMB89799.1"/>
    </source>
</evidence>
<protein>
    <submittedName>
        <fullName evidence="2">Uncharacterized protein</fullName>
    </submittedName>
</protein>
<reference evidence="3" key="1">
    <citation type="submission" date="2017-04" db="EMBL/GenBank/DDBJ databases">
        <authorList>
            <person name="Varghese N."/>
            <person name="Submissions S."/>
        </authorList>
    </citation>
    <scope>NUCLEOTIDE SEQUENCE [LARGE SCALE GENOMIC DNA]</scope>
    <source>
        <strain evidence="3">DSM 23072</strain>
    </source>
</reference>
<proteinExistence type="predicted"/>
<dbReference type="EMBL" id="FWWV01000067">
    <property type="protein sequence ID" value="SMB89799.1"/>
    <property type="molecule type" value="Genomic_DNA"/>
</dbReference>
<evidence type="ECO:0000313" key="3">
    <source>
        <dbReference type="Proteomes" id="UP000192408"/>
    </source>
</evidence>
<dbReference type="RefSeq" id="WP_084258031.1">
    <property type="nucleotide sequence ID" value="NZ_FWWV01000067.1"/>
</dbReference>
<evidence type="ECO:0000256" key="1">
    <source>
        <dbReference type="SAM" id="SignalP"/>
    </source>
</evidence>
<organism evidence="2 3">
    <name type="scientific">Pasteurella testudinis DSM 23072</name>
    <dbReference type="NCBI Taxonomy" id="1122938"/>
    <lineage>
        <taxon>Bacteria</taxon>
        <taxon>Pseudomonadati</taxon>
        <taxon>Pseudomonadota</taxon>
        <taxon>Gammaproteobacteria</taxon>
        <taxon>Pasteurellales</taxon>
        <taxon>Pasteurellaceae</taxon>
        <taxon>Pasteurella</taxon>
    </lineage>
</organism>
<dbReference type="Gene3D" id="1.20.120.10">
    <property type="entry name" value="Cytochrome c/b562"/>
    <property type="match status" value="1"/>
</dbReference>
<sequence>MKFSKTLLIALPVAFTSFSALADNPINDQIEAEISSQTLKTVAVAEHAAPVKTKITGDNPINAQIEAQISSQTLKKAPVASNSYDRVYAQLESKIAQLKQNSNSASFVADVQAAKELALQAKQDTSSLFHNMYDADDNYRQLSDIQFKNHKLNRLIDNLDSVLESAQKGHLETAKAVLSELSVRS</sequence>